<feature type="transmembrane region" description="Helical" evidence="8">
    <location>
        <begin position="110"/>
        <end position="130"/>
    </location>
</feature>
<proteinExistence type="predicted"/>
<feature type="transmembrane region" description="Helical" evidence="8">
    <location>
        <begin position="191"/>
        <end position="210"/>
    </location>
</feature>
<feature type="transmembrane region" description="Helical" evidence="8">
    <location>
        <begin position="428"/>
        <end position="445"/>
    </location>
</feature>
<evidence type="ECO:0000256" key="8">
    <source>
        <dbReference type="SAM" id="Phobius"/>
    </source>
</evidence>
<feature type="transmembrane region" description="Helical" evidence="8">
    <location>
        <begin position="523"/>
        <end position="544"/>
    </location>
</feature>
<evidence type="ECO:0000313" key="12">
    <source>
        <dbReference type="Proteomes" id="UP000034215"/>
    </source>
</evidence>
<dbReference type="GO" id="GO:0016763">
    <property type="term" value="F:pentosyltransferase activity"/>
    <property type="evidence" value="ECO:0007669"/>
    <property type="project" value="TreeGrafter"/>
</dbReference>
<dbReference type="Pfam" id="PF04932">
    <property type="entry name" value="Wzy_C"/>
    <property type="match status" value="1"/>
</dbReference>
<evidence type="ECO:0000259" key="9">
    <source>
        <dbReference type="Pfam" id="PF04932"/>
    </source>
</evidence>
<dbReference type="Pfam" id="PF13231">
    <property type="entry name" value="PMT_2"/>
    <property type="match status" value="1"/>
</dbReference>
<feature type="transmembrane region" description="Helical" evidence="8">
    <location>
        <begin position="751"/>
        <end position="768"/>
    </location>
</feature>
<feature type="transmembrane region" description="Helical" evidence="8">
    <location>
        <begin position="666"/>
        <end position="684"/>
    </location>
</feature>
<dbReference type="Proteomes" id="UP000034215">
    <property type="component" value="Unassembled WGS sequence"/>
</dbReference>
<protein>
    <submittedName>
        <fullName evidence="11">Glycosyl transferase family 39</fullName>
    </submittedName>
</protein>
<feature type="transmembrane region" description="Helical" evidence="8">
    <location>
        <begin position="774"/>
        <end position="798"/>
    </location>
</feature>
<dbReference type="GO" id="GO:0005886">
    <property type="term" value="C:plasma membrane"/>
    <property type="evidence" value="ECO:0007669"/>
    <property type="project" value="UniProtKB-SubCell"/>
</dbReference>
<comment type="caution">
    <text evidence="11">The sequence shown here is derived from an EMBL/GenBank/DDBJ whole genome shotgun (WGS) entry which is preliminary data.</text>
</comment>
<accession>A0A0G0QVB5</accession>
<keyword evidence="3" id="KW-0328">Glycosyltransferase</keyword>
<feature type="transmembrane region" description="Helical" evidence="8">
    <location>
        <begin position="371"/>
        <end position="390"/>
    </location>
</feature>
<sequence length="953" mass="109315">MAEIAVIATICILSYVLILRNLDFAVYILITLSVLLHKELFSFYRWDLMPIRAFMLALLAAVLTRAVMWFIKERNFPALFQKLKDPVVISIILLWVVRLISIINSKNIQSSIFLLGFFTTSVAAFLLIYFTYKNRPHQILKYLRFYIYTAFTLTLFGWFQFWLYQTKGVIIGALWNIPGNLPRVGATFWDVNHYGALLSALLPLLGVLIITGKSLKGRAVDVLMFISMLAALLLTNSRTAWIMAGVTFLVFISTLLFRKIGSKGVLYLFIALAVISVPFLREYSIKSSPFRARIKQYFHYRMDSFDSHFMLLTGATQIFEKYPLIGGGYGSFFEHFSSTKIAPTYFSRDPAALNTRVPAHTIWGELMAETGILGLTTFTILAISILAALLYGALKLEKKKEFLISTVFFSTIIGWLTAGIFYSYNSEFFWVIFSFIAAWGAGTIYEKFGRNIVFSYFFRSEKIVPLVLGILAIVLIFQNLGRNHLIPYDEAIYAKIAKNMVTKGEYLVQEWKPLAVWYEKPPLYMWMMSGFISVLGAIPLAVRLPSAIMGLLTVMMVYFAGKKMFNKTAGFLSALVLLTTTQYLYYSRSAMTDVTATFFISASLFSYIFVRGKKKNFLWLIPGLFAGFAVMTKGVVGLIPFPVIILCELYLLLTKQTQLSVKALKPFLYILLGWAVIALPWHIYTYKMFGMAFLNQYLGYHVWDRAVNSIEDKGRPFFWYLIVLKVSMRLWFIVLLAALPGAVYNVFKKRRVYVFLLVWALFIFLFFSTAKSKLVWYVIPMYPPLALIAGSFIDKILNYFMGRFRKFDKLWFKLSAIFLIVAVSLAYLFYYRGLVYTSDLTGAEAELLVVKDKTFGTNTKVYIDRMDIPLAMYYTDGPFEVLDFRADKYDRVPIPVYAQKTILLTKKGRFSENVVGFNYKPIVIEERGDWVLWYFISQKEYDAQVAVPAAVNP</sequence>
<feature type="transmembrane region" description="Helical" evidence="8">
    <location>
        <begin position="83"/>
        <end position="104"/>
    </location>
</feature>
<keyword evidence="6 8" id="KW-1133">Transmembrane helix</keyword>
<feature type="transmembrane region" description="Helical" evidence="8">
    <location>
        <begin position="565"/>
        <end position="585"/>
    </location>
</feature>
<dbReference type="PANTHER" id="PTHR33908">
    <property type="entry name" value="MANNOSYLTRANSFERASE YKCB-RELATED"/>
    <property type="match status" value="1"/>
</dbReference>
<evidence type="ECO:0000256" key="7">
    <source>
        <dbReference type="ARBA" id="ARBA00023136"/>
    </source>
</evidence>
<dbReference type="AlphaFoldDB" id="A0A0G0QVB5"/>
<comment type="subcellular location">
    <subcellularLocation>
        <location evidence="1">Cell membrane</location>
        <topology evidence="1">Multi-pass membrane protein</topology>
    </subcellularLocation>
</comment>
<evidence type="ECO:0000256" key="4">
    <source>
        <dbReference type="ARBA" id="ARBA00022679"/>
    </source>
</evidence>
<keyword evidence="7 8" id="KW-0472">Membrane</keyword>
<feature type="transmembrane region" description="Helical" evidence="8">
    <location>
        <begin position="463"/>
        <end position="480"/>
    </location>
</feature>
<feature type="transmembrane region" description="Helical" evidence="8">
    <location>
        <begin position="591"/>
        <end position="610"/>
    </location>
</feature>
<reference evidence="11 12" key="1">
    <citation type="journal article" date="2015" name="Nature">
        <title>rRNA introns, odd ribosomes, and small enigmatic genomes across a large radiation of phyla.</title>
        <authorList>
            <person name="Brown C.T."/>
            <person name="Hug L.A."/>
            <person name="Thomas B.C."/>
            <person name="Sharon I."/>
            <person name="Castelle C.J."/>
            <person name="Singh A."/>
            <person name="Wilkins M.J."/>
            <person name="Williams K.H."/>
            <person name="Banfield J.F."/>
        </authorList>
    </citation>
    <scope>NUCLEOTIDE SEQUENCE [LARGE SCALE GENOMIC DNA]</scope>
</reference>
<dbReference type="InterPro" id="IPR038731">
    <property type="entry name" value="RgtA/B/C-like"/>
</dbReference>
<dbReference type="GO" id="GO:0009103">
    <property type="term" value="P:lipopolysaccharide biosynthetic process"/>
    <property type="evidence" value="ECO:0007669"/>
    <property type="project" value="UniProtKB-ARBA"/>
</dbReference>
<evidence type="ECO:0000256" key="1">
    <source>
        <dbReference type="ARBA" id="ARBA00004651"/>
    </source>
</evidence>
<feature type="domain" description="O-antigen ligase-related" evidence="9">
    <location>
        <begin position="224"/>
        <end position="378"/>
    </location>
</feature>
<evidence type="ECO:0000256" key="6">
    <source>
        <dbReference type="ARBA" id="ARBA00022989"/>
    </source>
</evidence>
<feature type="transmembrane region" description="Helical" evidence="8">
    <location>
        <begin position="142"/>
        <end position="164"/>
    </location>
</feature>
<feature type="transmembrane region" description="Helical" evidence="8">
    <location>
        <begin position="402"/>
        <end position="422"/>
    </location>
</feature>
<feature type="transmembrane region" description="Helical" evidence="8">
    <location>
        <begin position="810"/>
        <end position="830"/>
    </location>
</feature>
<keyword evidence="4 11" id="KW-0808">Transferase</keyword>
<evidence type="ECO:0000256" key="2">
    <source>
        <dbReference type="ARBA" id="ARBA00022475"/>
    </source>
</evidence>
<feature type="transmembrane region" description="Helical" evidence="8">
    <location>
        <begin position="717"/>
        <end position="739"/>
    </location>
</feature>
<dbReference type="InterPro" id="IPR007016">
    <property type="entry name" value="O-antigen_ligase-rel_domated"/>
</dbReference>
<feature type="transmembrane region" description="Helical" evidence="8">
    <location>
        <begin position="240"/>
        <end position="257"/>
    </location>
</feature>
<evidence type="ECO:0000256" key="5">
    <source>
        <dbReference type="ARBA" id="ARBA00022692"/>
    </source>
</evidence>
<name>A0A0G0QVB5_9BACT</name>
<dbReference type="EMBL" id="LBYA01000035">
    <property type="protein sequence ID" value="KKR41301.1"/>
    <property type="molecule type" value="Genomic_DNA"/>
</dbReference>
<feature type="transmembrane region" description="Helical" evidence="8">
    <location>
        <begin position="50"/>
        <end position="71"/>
    </location>
</feature>
<organism evidence="11 12">
    <name type="scientific">Candidatus Woesebacteria bacterium GW2011_GWB1_40_12</name>
    <dbReference type="NCBI Taxonomy" id="1618576"/>
    <lineage>
        <taxon>Bacteria</taxon>
        <taxon>Candidatus Woeseibacteriota</taxon>
    </lineage>
</organism>
<feature type="domain" description="Glycosyltransferase RgtA/B/C/D-like" evidence="10">
    <location>
        <begin position="520"/>
        <end position="681"/>
    </location>
</feature>
<keyword evidence="5 8" id="KW-0812">Transmembrane</keyword>
<feature type="transmembrane region" description="Helical" evidence="8">
    <location>
        <begin position="264"/>
        <end position="281"/>
    </location>
</feature>
<evidence type="ECO:0000256" key="3">
    <source>
        <dbReference type="ARBA" id="ARBA00022676"/>
    </source>
</evidence>
<dbReference type="InterPro" id="IPR050297">
    <property type="entry name" value="LipidA_mod_glycosyltrf_83"/>
</dbReference>
<feature type="transmembrane region" description="Helical" evidence="8">
    <location>
        <begin position="7"/>
        <end position="30"/>
    </location>
</feature>
<feature type="transmembrane region" description="Helical" evidence="8">
    <location>
        <begin position="217"/>
        <end position="234"/>
    </location>
</feature>
<feature type="transmembrane region" description="Helical" evidence="8">
    <location>
        <begin position="638"/>
        <end position="654"/>
    </location>
</feature>
<evidence type="ECO:0000313" key="11">
    <source>
        <dbReference type="EMBL" id="KKR41301.1"/>
    </source>
</evidence>
<evidence type="ECO:0000259" key="10">
    <source>
        <dbReference type="Pfam" id="PF13231"/>
    </source>
</evidence>
<keyword evidence="2" id="KW-1003">Cell membrane</keyword>
<dbReference type="PANTHER" id="PTHR33908:SF11">
    <property type="entry name" value="MEMBRANE PROTEIN"/>
    <property type="match status" value="1"/>
</dbReference>
<feature type="transmembrane region" description="Helical" evidence="8">
    <location>
        <begin position="617"/>
        <end position="632"/>
    </location>
</feature>
<gene>
    <name evidence="11" type="ORF">UT76_C0035G0011</name>
</gene>